<reference evidence="2 3" key="1">
    <citation type="submission" date="2021-06" db="EMBL/GenBank/DDBJ databases">
        <title>Caerostris darwini draft genome.</title>
        <authorList>
            <person name="Kono N."/>
            <person name="Arakawa K."/>
        </authorList>
    </citation>
    <scope>NUCLEOTIDE SEQUENCE [LARGE SCALE GENOMIC DNA]</scope>
</reference>
<feature type="transmembrane region" description="Helical" evidence="1">
    <location>
        <begin position="67"/>
        <end position="85"/>
    </location>
</feature>
<evidence type="ECO:0000313" key="2">
    <source>
        <dbReference type="EMBL" id="GIY44282.1"/>
    </source>
</evidence>
<dbReference type="Proteomes" id="UP001054837">
    <property type="component" value="Unassembled WGS sequence"/>
</dbReference>
<sequence length="229" mass="25537">MASLKDGKAIDILQFEESGNDLALHIKKGLARKLYGTIAAHLTVISTIASILMFTPLARFYISENDWLELFLAILLFLTYVAICLKKDEYGINIFLLVILMLLQVSAGAVFVTFNDLLGVLQGILLTACGFSLLFFYSILFRKSCELRMALVSCLLVILTAAVAFQVIFGCTNEEFIVSVIFSLCLSLYYLYSVNLIIHSISHDKYCIALINVKVWPVVYLASKMNVCS</sequence>
<gene>
    <name evidence="2" type="ORF">CDAR_602931</name>
</gene>
<keyword evidence="1" id="KW-0812">Transmembrane</keyword>
<accession>A0AAV4THB3</accession>
<keyword evidence="1" id="KW-0472">Membrane</keyword>
<feature type="transmembrane region" description="Helical" evidence="1">
    <location>
        <begin position="34"/>
        <end position="55"/>
    </location>
</feature>
<keyword evidence="1" id="KW-1133">Transmembrane helix</keyword>
<feature type="transmembrane region" description="Helical" evidence="1">
    <location>
        <begin position="92"/>
        <end position="114"/>
    </location>
</feature>
<feature type="transmembrane region" description="Helical" evidence="1">
    <location>
        <begin position="120"/>
        <end position="140"/>
    </location>
</feature>
<protein>
    <submittedName>
        <fullName evidence="2">Uncharacterized protein</fullName>
    </submittedName>
</protein>
<dbReference type="AlphaFoldDB" id="A0AAV4THB3"/>
<name>A0AAV4THB3_9ARAC</name>
<comment type="caution">
    <text evidence="2">The sequence shown here is derived from an EMBL/GenBank/DDBJ whole genome shotgun (WGS) entry which is preliminary data.</text>
</comment>
<keyword evidence="3" id="KW-1185">Reference proteome</keyword>
<evidence type="ECO:0000313" key="3">
    <source>
        <dbReference type="Proteomes" id="UP001054837"/>
    </source>
</evidence>
<feature type="transmembrane region" description="Helical" evidence="1">
    <location>
        <begin position="147"/>
        <end position="170"/>
    </location>
</feature>
<feature type="transmembrane region" description="Helical" evidence="1">
    <location>
        <begin position="176"/>
        <end position="198"/>
    </location>
</feature>
<dbReference type="EMBL" id="BPLQ01009494">
    <property type="protein sequence ID" value="GIY44282.1"/>
    <property type="molecule type" value="Genomic_DNA"/>
</dbReference>
<organism evidence="2 3">
    <name type="scientific">Caerostris darwini</name>
    <dbReference type="NCBI Taxonomy" id="1538125"/>
    <lineage>
        <taxon>Eukaryota</taxon>
        <taxon>Metazoa</taxon>
        <taxon>Ecdysozoa</taxon>
        <taxon>Arthropoda</taxon>
        <taxon>Chelicerata</taxon>
        <taxon>Arachnida</taxon>
        <taxon>Araneae</taxon>
        <taxon>Araneomorphae</taxon>
        <taxon>Entelegynae</taxon>
        <taxon>Araneoidea</taxon>
        <taxon>Araneidae</taxon>
        <taxon>Caerostris</taxon>
    </lineage>
</organism>
<evidence type="ECO:0000256" key="1">
    <source>
        <dbReference type="SAM" id="Phobius"/>
    </source>
</evidence>
<proteinExistence type="predicted"/>